<sequence length="120" mass="13121">PPPAPAPPPPAPVTEQAAPAGTARISRRSGCAPGSFRMRVRGTRIAKVTFYLNGRRIGTLRKPNRGKSYAATIRRNRLRVGSNRVKARVDFTAGSASTRKTVRRTVRRCARKAVRPKFTG</sequence>
<proteinExistence type="predicted"/>
<dbReference type="AlphaFoldDB" id="A0A0F8YBG6"/>
<feature type="region of interest" description="Disordered" evidence="1">
    <location>
        <begin position="1"/>
        <end position="35"/>
    </location>
</feature>
<evidence type="ECO:0000313" key="2">
    <source>
        <dbReference type="EMBL" id="KKK78733.1"/>
    </source>
</evidence>
<evidence type="ECO:0000256" key="1">
    <source>
        <dbReference type="SAM" id="MobiDB-lite"/>
    </source>
</evidence>
<accession>A0A0F8YBG6</accession>
<organism evidence="2">
    <name type="scientific">marine sediment metagenome</name>
    <dbReference type="NCBI Taxonomy" id="412755"/>
    <lineage>
        <taxon>unclassified sequences</taxon>
        <taxon>metagenomes</taxon>
        <taxon>ecological metagenomes</taxon>
    </lineage>
</organism>
<reference evidence="2" key="1">
    <citation type="journal article" date="2015" name="Nature">
        <title>Complex archaea that bridge the gap between prokaryotes and eukaryotes.</title>
        <authorList>
            <person name="Spang A."/>
            <person name="Saw J.H."/>
            <person name="Jorgensen S.L."/>
            <person name="Zaremba-Niedzwiedzka K."/>
            <person name="Martijn J."/>
            <person name="Lind A.E."/>
            <person name="van Eijk R."/>
            <person name="Schleper C."/>
            <person name="Guy L."/>
            <person name="Ettema T.J."/>
        </authorList>
    </citation>
    <scope>NUCLEOTIDE SEQUENCE</scope>
</reference>
<gene>
    <name evidence="2" type="ORF">LCGC14_2840590</name>
</gene>
<feature type="non-terminal residue" evidence="2">
    <location>
        <position position="1"/>
    </location>
</feature>
<protein>
    <submittedName>
        <fullName evidence="2">Uncharacterized protein</fullName>
    </submittedName>
</protein>
<comment type="caution">
    <text evidence="2">The sequence shown here is derived from an EMBL/GenBank/DDBJ whole genome shotgun (WGS) entry which is preliminary data.</text>
</comment>
<name>A0A0F8YBG6_9ZZZZ</name>
<dbReference type="EMBL" id="LAZR01054357">
    <property type="protein sequence ID" value="KKK78733.1"/>
    <property type="molecule type" value="Genomic_DNA"/>
</dbReference>
<dbReference type="InterPro" id="IPR013783">
    <property type="entry name" value="Ig-like_fold"/>
</dbReference>
<feature type="compositionally biased region" description="Pro residues" evidence="1">
    <location>
        <begin position="1"/>
        <end position="12"/>
    </location>
</feature>
<dbReference type="Gene3D" id="2.60.40.10">
    <property type="entry name" value="Immunoglobulins"/>
    <property type="match status" value="1"/>
</dbReference>